<proteinExistence type="inferred from homology"/>
<evidence type="ECO:0000256" key="2">
    <source>
        <dbReference type="ARBA" id="ARBA00007590"/>
    </source>
</evidence>
<dbReference type="InterPro" id="IPR044890">
    <property type="entry name" value="TMEM14_sf"/>
</dbReference>
<dbReference type="EMBL" id="CATQJL010000112">
    <property type="protein sequence ID" value="CAJ0595374.1"/>
    <property type="molecule type" value="Genomic_DNA"/>
</dbReference>
<evidence type="ECO:0000313" key="8">
    <source>
        <dbReference type="Proteomes" id="UP001176961"/>
    </source>
</evidence>
<comment type="subcellular location">
    <subcellularLocation>
        <location evidence="1">Membrane</location>
    </subcellularLocation>
</comment>
<evidence type="ECO:0000256" key="1">
    <source>
        <dbReference type="ARBA" id="ARBA00004370"/>
    </source>
</evidence>
<dbReference type="PANTHER" id="PTHR12668">
    <property type="entry name" value="TRANSMEMBRANE PROTEIN 14, 15"/>
    <property type="match status" value="1"/>
</dbReference>
<reference evidence="7" key="1">
    <citation type="submission" date="2023-07" db="EMBL/GenBank/DDBJ databases">
        <authorList>
            <consortium name="CYATHOMIX"/>
        </authorList>
    </citation>
    <scope>NUCLEOTIDE SEQUENCE</scope>
    <source>
        <strain evidence="7">N/A</strain>
    </source>
</reference>
<evidence type="ECO:0000313" key="7">
    <source>
        <dbReference type="EMBL" id="CAJ0595374.1"/>
    </source>
</evidence>
<keyword evidence="5 6" id="KW-0472">Membrane</keyword>
<evidence type="ECO:0000256" key="5">
    <source>
        <dbReference type="ARBA" id="ARBA00023136"/>
    </source>
</evidence>
<keyword evidence="8" id="KW-1185">Reference proteome</keyword>
<accession>A0AA36GNI1</accession>
<evidence type="ECO:0000256" key="3">
    <source>
        <dbReference type="ARBA" id="ARBA00022692"/>
    </source>
</evidence>
<evidence type="ECO:0000256" key="6">
    <source>
        <dbReference type="SAM" id="Phobius"/>
    </source>
</evidence>
<sequence length="107" mass="10949">MLPSPALINPLYAALLAVGGIIGYVKANSKPSVISGAGCGLIVFLCTILSVPFASLIVAAISGLMLYIMGTRYIHTKSNVAGIVAATSILTLLSQLSHILSTGSFTK</sequence>
<feature type="transmembrane region" description="Helical" evidence="6">
    <location>
        <begin position="80"/>
        <end position="100"/>
    </location>
</feature>
<name>A0AA36GNI1_CYLNA</name>
<feature type="transmembrane region" description="Helical" evidence="6">
    <location>
        <begin position="6"/>
        <end position="25"/>
    </location>
</feature>
<feature type="transmembrane region" description="Helical" evidence="6">
    <location>
        <begin position="37"/>
        <end position="68"/>
    </location>
</feature>
<dbReference type="PANTHER" id="PTHR12668:SF37">
    <property type="entry name" value="PROTEIN FATTY ACID EXPORT 2, CHLOROPLASTIC"/>
    <property type="match status" value="1"/>
</dbReference>
<dbReference type="GO" id="GO:0015245">
    <property type="term" value="F:fatty acid transmembrane transporter activity"/>
    <property type="evidence" value="ECO:0007669"/>
    <property type="project" value="TreeGrafter"/>
</dbReference>
<dbReference type="GO" id="GO:0016020">
    <property type="term" value="C:membrane"/>
    <property type="evidence" value="ECO:0007669"/>
    <property type="project" value="UniProtKB-SubCell"/>
</dbReference>
<dbReference type="AlphaFoldDB" id="A0AA36GNI1"/>
<protein>
    <recommendedName>
        <fullName evidence="9">Transmembrane protein 14C</fullName>
    </recommendedName>
</protein>
<dbReference type="InterPro" id="IPR005349">
    <property type="entry name" value="TMEM14"/>
</dbReference>
<dbReference type="Proteomes" id="UP001176961">
    <property type="component" value="Unassembled WGS sequence"/>
</dbReference>
<comment type="caution">
    <text evidence="7">The sequence shown here is derived from an EMBL/GenBank/DDBJ whole genome shotgun (WGS) entry which is preliminary data.</text>
</comment>
<dbReference type="Pfam" id="PF03647">
    <property type="entry name" value="Tmemb_14"/>
    <property type="match status" value="1"/>
</dbReference>
<keyword evidence="4 6" id="KW-1133">Transmembrane helix</keyword>
<keyword evidence="3 6" id="KW-0812">Transmembrane</keyword>
<dbReference type="Gene3D" id="1.10.10.1740">
    <property type="entry name" value="Transmembrane protein 14-like"/>
    <property type="match status" value="1"/>
</dbReference>
<comment type="similarity">
    <text evidence="2">Belongs to the TMEM14 family.</text>
</comment>
<gene>
    <name evidence="7" type="ORF">CYNAS_LOCUS7357</name>
</gene>
<organism evidence="7 8">
    <name type="scientific">Cylicocyclus nassatus</name>
    <name type="common">Nematode worm</name>
    <dbReference type="NCBI Taxonomy" id="53992"/>
    <lineage>
        <taxon>Eukaryota</taxon>
        <taxon>Metazoa</taxon>
        <taxon>Ecdysozoa</taxon>
        <taxon>Nematoda</taxon>
        <taxon>Chromadorea</taxon>
        <taxon>Rhabditida</taxon>
        <taxon>Rhabditina</taxon>
        <taxon>Rhabditomorpha</taxon>
        <taxon>Strongyloidea</taxon>
        <taxon>Strongylidae</taxon>
        <taxon>Cylicocyclus</taxon>
    </lineage>
</organism>
<evidence type="ECO:0008006" key="9">
    <source>
        <dbReference type="Google" id="ProtNLM"/>
    </source>
</evidence>
<evidence type="ECO:0000256" key="4">
    <source>
        <dbReference type="ARBA" id="ARBA00022989"/>
    </source>
</evidence>